<accession>A0AAE0XPJ7</accession>
<reference evidence="1" key="1">
    <citation type="journal article" date="2023" name="G3 (Bethesda)">
        <title>A reference genome for the long-term kleptoplast-retaining sea slug Elysia crispata morphotype clarki.</title>
        <authorList>
            <person name="Eastman K.E."/>
            <person name="Pendleton A.L."/>
            <person name="Shaikh M.A."/>
            <person name="Suttiyut T."/>
            <person name="Ogas R."/>
            <person name="Tomko P."/>
            <person name="Gavelis G."/>
            <person name="Widhalm J.R."/>
            <person name="Wisecaver J.H."/>
        </authorList>
    </citation>
    <scope>NUCLEOTIDE SEQUENCE</scope>
    <source>
        <strain evidence="1">ECLA1</strain>
    </source>
</reference>
<dbReference type="Proteomes" id="UP001283361">
    <property type="component" value="Unassembled WGS sequence"/>
</dbReference>
<name>A0AAE0XPJ7_9GAST</name>
<comment type="caution">
    <text evidence="1">The sequence shown here is derived from an EMBL/GenBank/DDBJ whole genome shotgun (WGS) entry which is preliminary data.</text>
</comment>
<evidence type="ECO:0000313" key="1">
    <source>
        <dbReference type="EMBL" id="KAK3701797.1"/>
    </source>
</evidence>
<dbReference type="EMBL" id="JAWDGP010007878">
    <property type="protein sequence ID" value="KAK3701797.1"/>
    <property type="molecule type" value="Genomic_DNA"/>
</dbReference>
<evidence type="ECO:0000313" key="2">
    <source>
        <dbReference type="Proteomes" id="UP001283361"/>
    </source>
</evidence>
<gene>
    <name evidence="1" type="ORF">RRG08_043459</name>
</gene>
<sequence length="146" mass="15970">MAAYGTARQVVTRRIAMRLRCSSDSFPLTKASSQPAACVSRLGNPGYGRQRRGPRQSRCRLTHGLTTAHGPARLPICNCCNNDCNPDTATEWTTLLTVTAKNCCNKTTATTTPQLQAGKNKCIQNSDNEVQYNYNNSTEQQIDATV</sequence>
<keyword evidence="2" id="KW-1185">Reference proteome</keyword>
<proteinExistence type="predicted"/>
<protein>
    <submittedName>
        <fullName evidence="1">Uncharacterized protein</fullName>
    </submittedName>
</protein>
<dbReference type="AlphaFoldDB" id="A0AAE0XPJ7"/>
<organism evidence="1 2">
    <name type="scientific">Elysia crispata</name>
    <name type="common">lettuce slug</name>
    <dbReference type="NCBI Taxonomy" id="231223"/>
    <lineage>
        <taxon>Eukaryota</taxon>
        <taxon>Metazoa</taxon>
        <taxon>Spiralia</taxon>
        <taxon>Lophotrochozoa</taxon>
        <taxon>Mollusca</taxon>
        <taxon>Gastropoda</taxon>
        <taxon>Heterobranchia</taxon>
        <taxon>Euthyneura</taxon>
        <taxon>Panpulmonata</taxon>
        <taxon>Sacoglossa</taxon>
        <taxon>Placobranchoidea</taxon>
        <taxon>Plakobranchidae</taxon>
        <taxon>Elysia</taxon>
    </lineage>
</organism>